<protein>
    <recommendedName>
        <fullName evidence="1">Amine oxidase domain-containing protein</fullName>
    </recommendedName>
</protein>
<proteinExistence type="predicted"/>
<dbReference type="InterPro" id="IPR050464">
    <property type="entry name" value="Zeta_carotene_desat/Oxidored"/>
</dbReference>
<comment type="caution">
    <text evidence="2">The sequence shown here is derived from an EMBL/GenBank/DDBJ whole genome shotgun (WGS) entry which is preliminary data.</text>
</comment>
<dbReference type="PANTHER" id="PTHR42923:SF17">
    <property type="entry name" value="AMINE OXIDASE DOMAIN-CONTAINING PROTEIN"/>
    <property type="match status" value="1"/>
</dbReference>
<dbReference type="Gene3D" id="1.10.405.20">
    <property type="match status" value="1"/>
</dbReference>
<dbReference type="Pfam" id="PF01593">
    <property type="entry name" value="Amino_oxidase"/>
    <property type="match status" value="1"/>
</dbReference>
<dbReference type="Gene3D" id="3.50.50.60">
    <property type="entry name" value="FAD/NAD(P)-binding domain"/>
    <property type="match status" value="1"/>
</dbReference>
<feature type="domain" description="Amine oxidase" evidence="1">
    <location>
        <begin position="11"/>
        <end position="270"/>
    </location>
</feature>
<organism evidence="2 3">
    <name type="scientific">Bradyrhizobium stylosanthis</name>
    <dbReference type="NCBI Taxonomy" id="1803665"/>
    <lineage>
        <taxon>Bacteria</taxon>
        <taxon>Pseudomonadati</taxon>
        <taxon>Pseudomonadota</taxon>
        <taxon>Alphaproteobacteria</taxon>
        <taxon>Hyphomicrobiales</taxon>
        <taxon>Nitrobacteraceae</taxon>
        <taxon>Bradyrhizobium</taxon>
    </lineage>
</organism>
<accession>A0A560DFY1</accession>
<keyword evidence="3" id="KW-1185">Reference proteome</keyword>
<dbReference type="OrthoDB" id="20837at2"/>
<evidence type="ECO:0000259" key="1">
    <source>
        <dbReference type="Pfam" id="PF01593"/>
    </source>
</evidence>
<dbReference type="InterPro" id="IPR036188">
    <property type="entry name" value="FAD/NAD-bd_sf"/>
</dbReference>
<dbReference type="GO" id="GO:0016491">
    <property type="term" value="F:oxidoreductase activity"/>
    <property type="evidence" value="ECO:0007669"/>
    <property type="project" value="InterPro"/>
</dbReference>
<name>A0A560DFY1_9BRAD</name>
<dbReference type="Proteomes" id="UP000319949">
    <property type="component" value="Unassembled WGS sequence"/>
</dbReference>
<gene>
    <name evidence="2" type="ORF">FBZ96_107191</name>
</gene>
<dbReference type="PANTHER" id="PTHR42923">
    <property type="entry name" value="PROTOPORPHYRINOGEN OXIDASE"/>
    <property type="match status" value="1"/>
</dbReference>
<dbReference type="AlphaFoldDB" id="A0A560DFY1"/>
<dbReference type="EMBL" id="VITK01000007">
    <property type="protein sequence ID" value="TWA96001.1"/>
    <property type="molecule type" value="Genomic_DNA"/>
</dbReference>
<dbReference type="InterPro" id="IPR002937">
    <property type="entry name" value="Amino_oxidase"/>
</dbReference>
<dbReference type="RefSeq" id="WP_145666903.1">
    <property type="nucleotide sequence ID" value="NZ_VITK01000007.1"/>
</dbReference>
<dbReference type="Gene3D" id="3.30.70.1990">
    <property type="match status" value="1"/>
</dbReference>
<reference evidence="2 3" key="1">
    <citation type="submission" date="2019-06" db="EMBL/GenBank/DDBJ databases">
        <title>Genomic Encyclopedia of Type Strains, Phase IV (KMG-V): Genome sequencing to study the core and pangenomes of soil and plant-associated prokaryotes.</title>
        <authorList>
            <person name="Whitman W."/>
        </authorList>
    </citation>
    <scope>NUCLEOTIDE SEQUENCE [LARGE SCALE GENOMIC DNA]</scope>
    <source>
        <strain evidence="2 3">BR 510</strain>
    </source>
</reference>
<dbReference type="SUPFAM" id="SSF51905">
    <property type="entry name" value="FAD/NAD(P)-binding domain"/>
    <property type="match status" value="1"/>
</dbReference>
<evidence type="ECO:0000313" key="3">
    <source>
        <dbReference type="Proteomes" id="UP000319949"/>
    </source>
</evidence>
<dbReference type="STRING" id="1803665.GCA_001641335_07053"/>
<sequence length="437" mass="48664">MRLAVIGTGIAGNAAAWLLSKRYAVTVYERELQPGGHSHTVRVDYDGEPIDVDVGFIVFNETNYPQLTSLFTHLGVKTVETCMSFALSADHGRFEWRGGGETALQTACGLFAQPLNLASPSYIRMLAEVVRFNRQSVADLRAGQLHALTLGEYLRRQSFGPRLFSDYLGPMGAAIWSSSSDDILSFPAENFVAFFDNHRLLHLDRPRWRTVEGGSRRYVDKLTASFKHNIRLGCAVTSIDRGGHGVTVRDSRGGVEIYDAVVMACHSDQALAAMSDVDAQERSILGAIRYAPNTIFLHRDPSLMPRRRQAWASWNFLRWPRQTPAENDVAVTYWMNRLQGIDDSKPLFVSLNPPFEPAAELTFAKFTFAHPQYDLAAFAAQRRLAAIQGRHRTWFCGAWTGYGFHEDGLQAGISVAEALGTEVPWRQPDPLLAEAAE</sequence>
<evidence type="ECO:0000313" key="2">
    <source>
        <dbReference type="EMBL" id="TWA96001.1"/>
    </source>
</evidence>